<keyword evidence="2" id="KW-1185">Reference proteome</keyword>
<sequence>MTSIEQARNRITESYVIHCVDTGLSPEQIAGYLNQRIRSSTTYPFNEQAVEQLLQAYGFQSYAAGFQVEPTEH</sequence>
<comment type="caution">
    <text evidence="1">The sequence shown here is derived from an EMBL/GenBank/DDBJ whole genome shotgun (WGS) entry which is preliminary data.</text>
</comment>
<gene>
    <name evidence="1" type="ORF">GEV01_25030</name>
</gene>
<dbReference type="RefSeq" id="WP_152808219.1">
    <property type="nucleotide sequence ID" value="NZ_WHUF01000007.1"/>
</dbReference>
<dbReference type="AlphaFoldDB" id="A0A843SL30"/>
<name>A0A843SL30_9BURK</name>
<organism evidence="1 2">
    <name type="scientific">Rugamonas rivuli</name>
    <dbReference type="NCBI Taxonomy" id="2743358"/>
    <lineage>
        <taxon>Bacteria</taxon>
        <taxon>Pseudomonadati</taxon>
        <taxon>Pseudomonadota</taxon>
        <taxon>Betaproteobacteria</taxon>
        <taxon>Burkholderiales</taxon>
        <taxon>Oxalobacteraceae</taxon>
        <taxon>Telluria group</taxon>
        <taxon>Rugamonas</taxon>
    </lineage>
</organism>
<dbReference type="EMBL" id="WHUF01000007">
    <property type="protein sequence ID" value="MQA22791.1"/>
    <property type="molecule type" value="Genomic_DNA"/>
</dbReference>
<evidence type="ECO:0000313" key="1">
    <source>
        <dbReference type="EMBL" id="MQA22791.1"/>
    </source>
</evidence>
<proteinExistence type="predicted"/>
<evidence type="ECO:0000313" key="2">
    <source>
        <dbReference type="Proteomes" id="UP000444318"/>
    </source>
</evidence>
<accession>A0A843SL30</accession>
<protein>
    <submittedName>
        <fullName evidence="1">Uncharacterized protein</fullName>
    </submittedName>
</protein>
<dbReference type="Proteomes" id="UP000444318">
    <property type="component" value="Unassembled WGS sequence"/>
</dbReference>
<reference evidence="1 2" key="1">
    <citation type="submission" date="2019-10" db="EMBL/GenBank/DDBJ databases">
        <title>Two novel species isolated from a subtropical stream in China.</title>
        <authorList>
            <person name="Lu H."/>
        </authorList>
    </citation>
    <scope>NUCLEOTIDE SEQUENCE [LARGE SCALE GENOMIC DNA]</scope>
    <source>
        <strain evidence="1 2">FT103W</strain>
    </source>
</reference>